<dbReference type="Pfam" id="PF26325">
    <property type="entry name" value="YhjD"/>
    <property type="match status" value="1"/>
</dbReference>
<comment type="caution">
    <text evidence="1">The sequence shown here is derived from an EMBL/GenBank/DDBJ whole genome shotgun (WGS) entry which is preliminary data.</text>
</comment>
<proteinExistence type="predicted"/>
<evidence type="ECO:0000313" key="2">
    <source>
        <dbReference type="Proteomes" id="UP000681027"/>
    </source>
</evidence>
<dbReference type="RefSeq" id="WP_213103146.1">
    <property type="nucleotide sequence ID" value="NZ_JAGYPM010000003.1"/>
</dbReference>
<organism evidence="1 2">
    <name type="scientific">Cytobacillus citreus</name>
    <dbReference type="NCBI Taxonomy" id="2833586"/>
    <lineage>
        <taxon>Bacteria</taxon>
        <taxon>Bacillati</taxon>
        <taxon>Bacillota</taxon>
        <taxon>Bacilli</taxon>
        <taxon>Bacillales</taxon>
        <taxon>Bacillaceae</taxon>
        <taxon>Cytobacillus</taxon>
    </lineage>
</organism>
<gene>
    <name evidence="1" type="ORF">KHA94_16180</name>
</gene>
<dbReference type="EMBL" id="JAGYPM010000003">
    <property type="protein sequence ID" value="MBS4191728.1"/>
    <property type="molecule type" value="Genomic_DNA"/>
</dbReference>
<evidence type="ECO:0000313" key="1">
    <source>
        <dbReference type="EMBL" id="MBS4191728.1"/>
    </source>
</evidence>
<accession>A0ABS5NV83</accession>
<evidence type="ECO:0008006" key="3">
    <source>
        <dbReference type="Google" id="ProtNLM"/>
    </source>
</evidence>
<dbReference type="Proteomes" id="UP000681027">
    <property type="component" value="Unassembled WGS sequence"/>
</dbReference>
<dbReference type="InterPro" id="IPR058600">
    <property type="entry name" value="YhjD-like"/>
</dbReference>
<name>A0ABS5NV83_9BACI</name>
<reference evidence="1 2" key="1">
    <citation type="submission" date="2021-05" db="EMBL/GenBank/DDBJ databases">
        <title>Novel Bacillus species.</title>
        <authorList>
            <person name="Liu G."/>
        </authorList>
    </citation>
    <scope>NUCLEOTIDE SEQUENCE [LARGE SCALE GENOMIC DNA]</scope>
    <source>
        <strain evidence="1 2">FJAT-49705</strain>
    </source>
</reference>
<keyword evidence="2" id="KW-1185">Reference proteome</keyword>
<sequence length="120" mass="14741">MTRIPNEDRDIIEKAMYLPMVLTILERDRLIFEKAPFKLKPPYLNLVEKTIKAVQKDFKEVKLEMRKGNMKVEQVSHDQEFTQFMFYYKGYNEQHNYFNPRLRNKAQELLEHYLYKRFNS</sequence>
<protein>
    <recommendedName>
        <fullName evidence="3">YhjD</fullName>
    </recommendedName>
</protein>